<comment type="caution">
    <text evidence="1">The sequence shown here is derived from an EMBL/GenBank/DDBJ whole genome shotgun (WGS) entry which is preliminary data.</text>
</comment>
<organism evidence="1 2">
    <name type="scientific">Rhizobium vallis</name>
    <dbReference type="NCBI Taxonomy" id="634290"/>
    <lineage>
        <taxon>Bacteria</taxon>
        <taxon>Pseudomonadati</taxon>
        <taxon>Pseudomonadota</taxon>
        <taxon>Alphaproteobacteria</taxon>
        <taxon>Hyphomicrobiales</taxon>
        <taxon>Rhizobiaceae</taxon>
        <taxon>Rhizobium/Agrobacterium group</taxon>
        <taxon>Rhizobium</taxon>
    </lineage>
</organism>
<gene>
    <name evidence="1" type="ORF">EFQ99_31550</name>
</gene>
<accession>A0A432PB76</accession>
<proteinExistence type="predicted"/>
<sequence>MAGEIRVLPVRALDVRGVARRMRKADRDEVWKASGLTPIGALIYSLRKSSSAWTVFIDGRAEAIFGVGAINILAGVGAPWLLGTDAIERHAAGFLRGSLEWRDQLLRHYPILRNLVDVDNRVSLRWLRWLGFTIFDPVILRGHEFRPFELRCFDV</sequence>
<name>A0A432PB76_9HYPH</name>
<dbReference type="OrthoDB" id="6711434at2"/>
<reference evidence="2" key="1">
    <citation type="submission" date="2018-11" db="EMBL/GenBank/DDBJ databases">
        <title>Rhizobium chutanense sp. nov., isolated from root nodules of Phaseolus vulgaris in China.</title>
        <authorList>
            <person name="Huo Y."/>
        </authorList>
    </citation>
    <scope>NUCLEOTIDE SEQUENCE [LARGE SCALE GENOMIC DNA]</scope>
    <source>
        <strain evidence="2">CCBAU 65647</strain>
    </source>
</reference>
<dbReference type="Proteomes" id="UP000278823">
    <property type="component" value="Unassembled WGS sequence"/>
</dbReference>
<keyword evidence="2" id="KW-1185">Reference proteome</keyword>
<dbReference type="AlphaFoldDB" id="A0A432PB76"/>
<evidence type="ECO:0000313" key="2">
    <source>
        <dbReference type="Proteomes" id="UP000278823"/>
    </source>
</evidence>
<dbReference type="EMBL" id="RJTH01000020">
    <property type="protein sequence ID" value="RUM19303.1"/>
    <property type="molecule type" value="Genomic_DNA"/>
</dbReference>
<evidence type="ECO:0008006" key="3">
    <source>
        <dbReference type="Google" id="ProtNLM"/>
    </source>
</evidence>
<dbReference type="RefSeq" id="WP_126924961.1">
    <property type="nucleotide sequence ID" value="NZ_ML133703.1"/>
</dbReference>
<evidence type="ECO:0000313" key="1">
    <source>
        <dbReference type="EMBL" id="RUM19303.1"/>
    </source>
</evidence>
<protein>
    <recommendedName>
        <fullName evidence="3">DUF2833 domain-containing protein</fullName>
    </recommendedName>
</protein>